<feature type="transmembrane region" description="Helical" evidence="1">
    <location>
        <begin position="95"/>
        <end position="113"/>
    </location>
</feature>
<gene>
    <name evidence="2" type="ORF">NEF87_000544</name>
</gene>
<proteinExistence type="predicted"/>
<feature type="transmembrane region" description="Helical" evidence="1">
    <location>
        <begin position="29"/>
        <end position="49"/>
    </location>
</feature>
<keyword evidence="3" id="KW-1185">Reference proteome</keyword>
<reference evidence="2" key="1">
    <citation type="submission" date="2022-09" db="EMBL/GenBank/DDBJ databases">
        <title>Actin cytoskeleton and complex cell architecture in an #Asgard archaeon.</title>
        <authorList>
            <person name="Ponce Toledo R.I."/>
            <person name="Schleper C."/>
            <person name="Rodrigues Oliveira T."/>
            <person name="Wollweber F."/>
            <person name="Xu J."/>
            <person name="Rittmann S."/>
            <person name="Klingl A."/>
            <person name="Pilhofer M."/>
        </authorList>
    </citation>
    <scope>NUCLEOTIDE SEQUENCE</scope>
    <source>
        <strain evidence="2">B-35</strain>
    </source>
</reference>
<protein>
    <recommendedName>
        <fullName evidence="4">DUF4386 family protein</fullName>
    </recommendedName>
</protein>
<dbReference type="Proteomes" id="UP001208689">
    <property type="component" value="Chromosome"/>
</dbReference>
<dbReference type="Pfam" id="PF14329">
    <property type="entry name" value="DUF4386"/>
    <property type="match status" value="1"/>
</dbReference>
<sequence>MSSNTNSQIVDEDWKITCKIASISVYSQLLCAIFIMIFAIVVGILPETIEEVFEMLETNRFEAILRLDFQSLIIILLMAPVSFGIYAVMKKKDPAISLFLLILILMGVVIAVTNNGALSLIDLSDKYNNTVDDMIRSKYIAAGEAVLAMNEWNGTAWLVSGIFLQGGFLLFHIRMHKNELFSNSTIILGILANGLDLIQHLLHLFTPTLSSYIMIVAGIFYFGWYIFLGKDLYRYSLVENKKV</sequence>
<feature type="transmembrane region" description="Helical" evidence="1">
    <location>
        <begin position="69"/>
        <end position="88"/>
    </location>
</feature>
<keyword evidence="1" id="KW-1133">Transmembrane helix</keyword>
<keyword evidence="1" id="KW-0472">Membrane</keyword>
<evidence type="ECO:0000313" key="3">
    <source>
        <dbReference type="Proteomes" id="UP001208689"/>
    </source>
</evidence>
<dbReference type="EMBL" id="CP104013">
    <property type="protein sequence ID" value="UYP44259.1"/>
    <property type="molecule type" value="Genomic_DNA"/>
</dbReference>
<accession>A0ABY6HL74</accession>
<name>A0ABY6HL74_9ARCH</name>
<keyword evidence="1" id="KW-0812">Transmembrane</keyword>
<dbReference type="InterPro" id="IPR025495">
    <property type="entry name" value="DUF4386"/>
</dbReference>
<evidence type="ECO:0008006" key="4">
    <source>
        <dbReference type="Google" id="ProtNLM"/>
    </source>
</evidence>
<feature type="transmembrane region" description="Helical" evidence="1">
    <location>
        <begin position="154"/>
        <end position="173"/>
    </location>
</feature>
<organism evidence="2 3">
    <name type="scientific">Candidatus Lokiarchaeum ossiferum</name>
    <dbReference type="NCBI Taxonomy" id="2951803"/>
    <lineage>
        <taxon>Archaea</taxon>
        <taxon>Promethearchaeati</taxon>
        <taxon>Promethearchaeota</taxon>
        <taxon>Promethearchaeia</taxon>
        <taxon>Promethearchaeales</taxon>
        <taxon>Promethearchaeaceae</taxon>
        <taxon>Candidatus Lokiarchaeum</taxon>
    </lineage>
</organism>
<evidence type="ECO:0000313" key="2">
    <source>
        <dbReference type="EMBL" id="UYP44259.1"/>
    </source>
</evidence>
<feature type="transmembrane region" description="Helical" evidence="1">
    <location>
        <begin position="209"/>
        <end position="228"/>
    </location>
</feature>
<evidence type="ECO:0000256" key="1">
    <source>
        <dbReference type="SAM" id="Phobius"/>
    </source>
</evidence>
<feature type="transmembrane region" description="Helical" evidence="1">
    <location>
        <begin position="185"/>
        <end position="203"/>
    </location>
</feature>